<evidence type="ECO:0000256" key="7">
    <source>
        <dbReference type="SAM" id="Phobius"/>
    </source>
</evidence>
<keyword evidence="4 7" id="KW-1133">Transmembrane helix</keyword>
<dbReference type="PANTHER" id="PTHR34187:SF2">
    <property type="entry name" value="DUF202 DOMAIN-CONTAINING PROTEIN"/>
    <property type="match status" value="1"/>
</dbReference>
<comment type="caution">
    <text evidence="9">The sequence shown here is derived from an EMBL/GenBank/DDBJ whole genome shotgun (WGS) entry which is preliminary data.</text>
</comment>
<feature type="region of interest" description="Disordered" evidence="6">
    <location>
        <begin position="1"/>
        <end position="28"/>
    </location>
</feature>
<feature type="transmembrane region" description="Helical" evidence="7">
    <location>
        <begin position="69"/>
        <end position="91"/>
    </location>
</feature>
<dbReference type="InterPro" id="IPR052053">
    <property type="entry name" value="IM_YidH-like"/>
</dbReference>
<keyword evidence="10" id="KW-1185">Reference proteome</keyword>
<organism evidence="9 10">
    <name type="scientific">Citricoccus nitrophenolicus</name>
    <dbReference type="NCBI Taxonomy" id="863575"/>
    <lineage>
        <taxon>Bacteria</taxon>
        <taxon>Bacillati</taxon>
        <taxon>Actinomycetota</taxon>
        <taxon>Actinomycetes</taxon>
        <taxon>Micrococcales</taxon>
        <taxon>Micrococcaceae</taxon>
        <taxon>Citricoccus</taxon>
    </lineage>
</organism>
<evidence type="ECO:0000313" key="10">
    <source>
        <dbReference type="Proteomes" id="UP001484097"/>
    </source>
</evidence>
<gene>
    <name evidence="9" type="ORF">ABDK96_12745</name>
</gene>
<evidence type="ECO:0000256" key="3">
    <source>
        <dbReference type="ARBA" id="ARBA00022692"/>
    </source>
</evidence>
<dbReference type="Pfam" id="PF02656">
    <property type="entry name" value="DUF202"/>
    <property type="match status" value="1"/>
</dbReference>
<proteinExistence type="predicted"/>
<dbReference type="RefSeq" id="WP_347921152.1">
    <property type="nucleotide sequence ID" value="NZ_JBDXMX010000005.1"/>
</dbReference>
<accession>A0ABV0IK54</accession>
<sequence>MTPSEPGGPPDRGRFSSRVLDGGREPDPRFTLANERTFLAWIRTSLALTAGGIAVEAFTGFVFDPLTRLVLGSVLLGLAALLAITAGFRWIRVERAMRHDRPLPLPLIVPVLAAGGAMAALVLLVFLLLRQP</sequence>
<dbReference type="InterPro" id="IPR003807">
    <property type="entry name" value="DUF202"/>
</dbReference>
<comment type="subcellular location">
    <subcellularLocation>
        <location evidence="1">Cell membrane</location>
        <topology evidence="1">Multi-pass membrane protein</topology>
    </subcellularLocation>
</comment>
<feature type="domain" description="DUF202" evidence="8">
    <location>
        <begin position="29"/>
        <end position="96"/>
    </location>
</feature>
<evidence type="ECO:0000313" key="9">
    <source>
        <dbReference type="EMBL" id="MEO9248550.1"/>
    </source>
</evidence>
<evidence type="ECO:0000259" key="8">
    <source>
        <dbReference type="Pfam" id="PF02656"/>
    </source>
</evidence>
<dbReference type="Proteomes" id="UP001484097">
    <property type="component" value="Unassembled WGS sequence"/>
</dbReference>
<evidence type="ECO:0000256" key="2">
    <source>
        <dbReference type="ARBA" id="ARBA00022475"/>
    </source>
</evidence>
<keyword evidence="2" id="KW-1003">Cell membrane</keyword>
<feature type="transmembrane region" description="Helical" evidence="7">
    <location>
        <begin position="38"/>
        <end position="63"/>
    </location>
</feature>
<dbReference type="EMBL" id="JBDXMX010000005">
    <property type="protein sequence ID" value="MEO9248550.1"/>
    <property type="molecule type" value="Genomic_DNA"/>
</dbReference>
<evidence type="ECO:0000256" key="5">
    <source>
        <dbReference type="ARBA" id="ARBA00023136"/>
    </source>
</evidence>
<protein>
    <submittedName>
        <fullName evidence="9">DUF202 domain-containing protein</fullName>
    </submittedName>
</protein>
<name>A0ABV0IK54_9MICC</name>
<evidence type="ECO:0000256" key="1">
    <source>
        <dbReference type="ARBA" id="ARBA00004651"/>
    </source>
</evidence>
<keyword evidence="3 7" id="KW-0812">Transmembrane</keyword>
<evidence type="ECO:0000256" key="4">
    <source>
        <dbReference type="ARBA" id="ARBA00022989"/>
    </source>
</evidence>
<reference evidence="9 10" key="1">
    <citation type="submission" date="2024-05" db="EMBL/GenBank/DDBJ databases">
        <authorList>
            <person name="Yi C."/>
        </authorList>
    </citation>
    <scope>NUCLEOTIDE SEQUENCE [LARGE SCALE GENOMIC DNA]</scope>
    <source>
        <strain evidence="9 10">XS13</strain>
    </source>
</reference>
<evidence type="ECO:0000256" key="6">
    <source>
        <dbReference type="SAM" id="MobiDB-lite"/>
    </source>
</evidence>
<dbReference type="PANTHER" id="PTHR34187">
    <property type="entry name" value="FGR18P"/>
    <property type="match status" value="1"/>
</dbReference>
<feature type="transmembrane region" description="Helical" evidence="7">
    <location>
        <begin position="103"/>
        <end position="129"/>
    </location>
</feature>
<keyword evidence="5 7" id="KW-0472">Membrane</keyword>